<dbReference type="InterPro" id="IPR005117">
    <property type="entry name" value="NiRdtase/SiRdtase_haem-b_fer"/>
</dbReference>
<dbReference type="PROSITE" id="PS51379">
    <property type="entry name" value="4FE4S_FER_2"/>
    <property type="match status" value="2"/>
</dbReference>
<comment type="caution">
    <text evidence="9">The sequence shown here is derived from an EMBL/GenBank/DDBJ whole genome shotgun (WGS) entry which is preliminary data.</text>
</comment>
<evidence type="ECO:0000313" key="9">
    <source>
        <dbReference type="EMBL" id="CUN66481.1"/>
    </source>
</evidence>
<dbReference type="SUPFAM" id="SSF54862">
    <property type="entry name" value="4Fe-4S ferredoxins"/>
    <property type="match status" value="1"/>
</dbReference>
<dbReference type="PRINTS" id="PR00397">
    <property type="entry name" value="SIROHAEM"/>
</dbReference>
<dbReference type="InterPro" id="IPR045854">
    <property type="entry name" value="NO2/SO3_Rdtase_4Fe4S_sf"/>
</dbReference>
<dbReference type="InterPro" id="IPR036136">
    <property type="entry name" value="Nit/Sulf_reduc_fer-like_dom_sf"/>
</dbReference>
<dbReference type="Gene3D" id="3.30.413.10">
    <property type="entry name" value="Sulfite Reductase Hemoprotein, domain 1"/>
    <property type="match status" value="1"/>
</dbReference>
<keyword evidence="5" id="KW-0560">Oxidoreductase</keyword>
<sequence>MNKDINVDELRSNCYRQSKIPGEFMLQLRAPGAVISTKCVDIVKEIAEKYGDGELHIGPRQTLNVPKIKYENIDKVNELVDEYIKLIEFGECGVEELKENKGGYPAIGVRNITACMGGDSCVKANIKTAGLAKKIEKILYPSDYNIKVNITGCPNDCIKASLSDFGIFGVTLPQYNYERCVVCGGCVRACEKQSTGALKEVNGRIEISRDLCIGCGACTDVCPTRAFTRFKKPLYRVSIGGRTSKKDPRLGKIFLEYVDEEALLAMFNNWKIFSRKVLGDTPIYLHGGHLMDRAGYKMFKELMLKDVPLNKEAKVAERLNWAPQEYKANINVKHV</sequence>
<keyword evidence="2" id="KW-0004">4Fe-4S</keyword>
<dbReference type="InterPro" id="IPR014261">
    <property type="entry name" value="Sulphite_reductase_C"/>
</dbReference>
<evidence type="ECO:0000256" key="7">
    <source>
        <dbReference type="ARBA" id="ARBA00023014"/>
    </source>
</evidence>
<dbReference type="EMBL" id="CYZR01000002">
    <property type="protein sequence ID" value="CUN66481.1"/>
    <property type="molecule type" value="Genomic_DNA"/>
</dbReference>
<evidence type="ECO:0000313" key="10">
    <source>
        <dbReference type="Proteomes" id="UP000095488"/>
    </source>
</evidence>
<accession>A0ABM9UNT6</accession>
<dbReference type="Pfam" id="PF01077">
    <property type="entry name" value="NIR_SIR"/>
    <property type="match status" value="1"/>
</dbReference>
<feature type="domain" description="4Fe-4S ferredoxin-type" evidence="8">
    <location>
        <begin position="171"/>
        <end position="200"/>
    </location>
</feature>
<organism evidence="9 10">
    <name type="scientific">Sarcina ventriculi</name>
    <name type="common">Clostridium ventriculi</name>
    <dbReference type="NCBI Taxonomy" id="1267"/>
    <lineage>
        <taxon>Bacteria</taxon>
        <taxon>Bacillati</taxon>
        <taxon>Bacillota</taxon>
        <taxon>Clostridia</taxon>
        <taxon>Eubacteriales</taxon>
        <taxon>Clostridiaceae</taxon>
        <taxon>Sarcina</taxon>
    </lineage>
</organism>
<dbReference type="SUPFAM" id="SSF56014">
    <property type="entry name" value="Nitrite and sulphite reductase 4Fe-4S domain-like"/>
    <property type="match status" value="1"/>
</dbReference>
<keyword evidence="7" id="KW-0411">Iron-sulfur</keyword>
<gene>
    <name evidence="9" type="ORF">ERS852473_00786</name>
</gene>
<keyword evidence="3" id="KW-0349">Heme</keyword>
<protein>
    <submittedName>
        <fullName evidence="9">Ferredoxin-nitrite reductase</fullName>
    </submittedName>
</protein>
<dbReference type="NCBIfam" id="TIGR02912">
    <property type="entry name" value="sulfite_red_C"/>
    <property type="match status" value="1"/>
</dbReference>
<keyword evidence="4" id="KW-0479">Metal-binding</keyword>
<evidence type="ECO:0000256" key="2">
    <source>
        <dbReference type="ARBA" id="ARBA00022485"/>
    </source>
</evidence>
<evidence type="ECO:0000256" key="5">
    <source>
        <dbReference type="ARBA" id="ARBA00023002"/>
    </source>
</evidence>
<dbReference type="PROSITE" id="PS00198">
    <property type="entry name" value="4FE4S_FER_1"/>
    <property type="match status" value="1"/>
</dbReference>
<evidence type="ECO:0000256" key="1">
    <source>
        <dbReference type="ARBA" id="ARBA00010429"/>
    </source>
</evidence>
<proteinExistence type="inferred from homology"/>
<feature type="domain" description="4Fe-4S ferredoxin-type" evidence="8">
    <location>
        <begin position="203"/>
        <end position="232"/>
    </location>
</feature>
<dbReference type="PANTHER" id="PTHR11493:SF54">
    <property type="entry name" value="ANAEROBIC SULFITE REDUCTASE SUBUNIT C"/>
    <property type="match status" value="1"/>
</dbReference>
<evidence type="ECO:0000259" key="8">
    <source>
        <dbReference type="PROSITE" id="PS51379"/>
    </source>
</evidence>
<keyword evidence="10" id="KW-1185">Reference proteome</keyword>
<dbReference type="InterPro" id="IPR017900">
    <property type="entry name" value="4Fe4S_Fe_S_CS"/>
</dbReference>
<dbReference type="RefSeq" id="WP_055257842.1">
    <property type="nucleotide sequence ID" value="NZ_CABIXL010000002.1"/>
</dbReference>
<dbReference type="Gene3D" id="3.90.480.20">
    <property type="match status" value="1"/>
</dbReference>
<evidence type="ECO:0000256" key="3">
    <source>
        <dbReference type="ARBA" id="ARBA00022617"/>
    </source>
</evidence>
<dbReference type="Proteomes" id="UP000095488">
    <property type="component" value="Unassembled WGS sequence"/>
</dbReference>
<evidence type="ECO:0000256" key="6">
    <source>
        <dbReference type="ARBA" id="ARBA00023004"/>
    </source>
</evidence>
<keyword evidence="6" id="KW-0408">Iron</keyword>
<dbReference type="Gene3D" id="3.30.70.20">
    <property type="match status" value="1"/>
</dbReference>
<dbReference type="SUPFAM" id="SSF55124">
    <property type="entry name" value="Nitrite/Sulfite reductase N-terminal domain-like"/>
    <property type="match status" value="1"/>
</dbReference>
<dbReference type="InterPro" id="IPR006066">
    <property type="entry name" value="NO2/SO3_Rdtase_FeS/sirohaem_BS"/>
</dbReference>
<dbReference type="PANTHER" id="PTHR11493">
    <property type="entry name" value="SULFITE REDUCTASE [NADPH] SUBUNIT BETA-RELATED"/>
    <property type="match status" value="1"/>
</dbReference>
<evidence type="ECO:0000256" key="4">
    <source>
        <dbReference type="ARBA" id="ARBA00022723"/>
    </source>
</evidence>
<dbReference type="InterPro" id="IPR045169">
    <property type="entry name" value="NO2/SO3_Rdtase_4Fe4S_prot"/>
</dbReference>
<dbReference type="InterPro" id="IPR017896">
    <property type="entry name" value="4Fe4S_Fe-S-bd"/>
</dbReference>
<reference evidence="9 10" key="1">
    <citation type="submission" date="2015-09" db="EMBL/GenBank/DDBJ databases">
        <authorList>
            <consortium name="Pathogen Informatics"/>
        </authorList>
    </citation>
    <scope>NUCLEOTIDE SEQUENCE [LARGE SCALE GENOMIC DNA]</scope>
    <source>
        <strain evidence="9 10">2789STDY5834858</strain>
    </source>
</reference>
<comment type="similarity">
    <text evidence="1">Belongs to the nitrite and sulfite reductase 4Fe-4S domain family.</text>
</comment>
<dbReference type="PROSITE" id="PS00365">
    <property type="entry name" value="NIR_SIR"/>
    <property type="match status" value="1"/>
</dbReference>
<dbReference type="Pfam" id="PF03460">
    <property type="entry name" value="NIR_SIR_ferr"/>
    <property type="match status" value="1"/>
</dbReference>
<dbReference type="InterPro" id="IPR006067">
    <property type="entry name" value="NO2/SO3_Rdtase_4Fe4S_dom"/>
</dbReference>
<name>A0ABM9UNT6_SARVE</name>
<dbReference type="Pfam" id="PF00037">
    <property type="entry name" value="Fer4"/>
    <property type="match status" value="1"/>
</dbReference>